<dbReference type="STRING" id="1391654.AKJ09_06609"/>
<feature type="region of interest" description="Disordered" evidence="1">
    <location>
        <begin position="231"/>
        <end position="251"/>
    </location>
</feature>
<dbReference type="Gene3D" id="3.30.1380.10">
    <property type="match status" value="1"/>
</dbReference>
<dbReference type="EMBL" id="CP012333">
    <property type="protein sequence ID" value="AKU99945.1"/>
    <property type="molecule type" value="Genomic_DNA"/>
</dbReference>
<accession>A0A0K1Q2A6</accession>
<protein>
    <recommendedName>
        <fullName evidence="4">Peptidase M15A C-terminal domain-containing protein</fullName>
    </recommendedName>
</protein>
<organism evidence="2 3">
    <name type="scientific">Labilithrix luteola</name>
    <dbReference type="NCBI Taxonomy" id="1391654"/>
    <lineage>
        <taxon>Bacteria</taxon>
        <taxon>Pseudomonadati</taxon>
        <taxon>Myxococcota</taxon>
        <taxon>Polyangia</taxon>
        <taxon>Polyangiales</taxon>
        <taxon>Labilitrichaceae</taxon>
        <taxon>Labilithrix</taxon>
    </lineage>
</organism>
<dbReference type="Proteomes" id="UP000064967">
    <property type="component" value="Chromosome"/>
</dbReference>
<dbReference type="AlphaFoldDB" id="A0A0K1Q2A6"/>
<evidence type="ECO:0000313" key="2">
    <source>
        <dbReference type="EMBL" id="AKU99945.1"/>
    </source>
</evidence>
<dbReference type="SUPFAM" id="SSF55166">
    <property type="entry name" value="Hedgehog/DD-peptidase"/>
    <property type="match status" value="1"/>
</dbReference>
<evidence type="ECO:0008006" key="4">
    <source>
        <dbReference type="Google" id="ProtNLM"/>
    </source>
</evidence>
<name>A0A0K1Q2A6_9BACT</name>
<dbReference type="KEGG" id="llu:AKJ09_06609"/>
<feature type="compositionally biased region" description="Polar residues" evidence="1">
    <location>
        <begin position="241"/>
        <end position="251"/>
    </location>
</feature>
<reference evidence="2 3" key="1">
    <citation type="submission" date="2015-08" db="EMBL/GenBank/DDBJ databases">
        <authorList>
            <person name="Babu N.S."/>
            <person name="Beckwith C.J."/>
            <person name="Beseler K.G."/>
            <person name="Brison A."/>
            <person name="Carone J.V."/>
            <person name="Caskin T.P."/>
            <person name="Diamond M."/>
            <person name="Durham M.E."/>
            <person name="Foxe J.M."/>
            <person name="Go M."/>
            <person name="Henderson B.A."/>
            <person name="Jones I.B."/>
            <person name="McGettigan J.A."/>
            <person name="Micheletti S.J."/>
            <person name="Nasrallah M.E."/>
            <person name="Ortiz D."/>
            <person name="Piller C.R."/>
            <person name="Privatt S.R."/>
            <person name="Schneider S.L."/>
            <person name="Sharp S."/>
            <person name="Smith T.C."/>
            <person name="Stanton J.D."/>
            <person name="Ullery H.E."/>
            <person name="Wilson R.J."/>
            <person name="Serrano M.G."/>
            <person name="Buck G."/>
            <person name="Lee V."/>
            <person name="Wang Y."/>
            <person name="Carvalho R."/>
            <person name="Voegtly L."/>
            <person name="Shi R."/>
            <person name="Duckworth R."/>
            <person name="Johnson A."/>
            <person name="Loviza R."/>
            <person name="Walstead R."/>
            <person name="Shah Z."/>
            <person name="Kiflezghi M."/>
            <person name="Wade K."/>
            <person name="Ball S.L."/>
            <person name="Bradley K.W."/>
            <person name="Asai D.J."/>
            <person name="Bowman C.A."/>
            <person name="Russell D.A."/>
            <person name="Pope W.H."/>
            <person name="Jacobs-Sera D."/>
            <person name="Hendrix R.W."/>
            <person name="Hatfull G.F."/>
        </authorList>
    </citation>
    <scope>NUCLEOTIDE SEQUENCE [LARGE SCALE GENOMIC DNA]</scope>
    <source>
        <strain evidence="2 3">DSM 27648</strain>
    </source>
</reference>
<sequence length="251" mass="26915">MRAAAFLAVTVVLAGSVLFGGSAVLASQSSGATPEPRMIHSLEGGVRSLVTSSGVSTAAHVESAWATGLPELHVRCRNTGAHGRVRLYDARGELDDAAALQFMQIASTAREDTTEPEILDPRLVQLVARAAYHFKNAPIAIVSATRKGARGKHGTGEALDFALEGVRASVLASYLRGYPRAGVGIYTHPKTQYVHLDVRDESYHWLDASPPHVTWRERRIGDPKRAARDDAYLPAMDLPETASSTGSGSRY</sequence>
<gene>
    <name evidence="2" type="ORF">AKJ09_06609</name>
</gene>
<dbReference type="InterPro" id="IPR009045">
    <property type="entry name" value="Zn_M74/Hedgehog-like"/>
</dbReference>
<keyword evidence="3" id="KW-1185">Reference proteome</keyword>
<evidence type="ECO:0000313" key="3">
    <source>
        <dbReference type="Proteomes" id="UP000064967"/>
    </source>
</evidence>
<dbReference type="OrthoDB" id="9782994at2"/>
<evidence type="ECO:0000256" key="1">
    <source>
        <dbReference type="SAM" id="MobiDB-lite"/>
    </source>
</evidence>
<dbReference type="RefSeq" id="WP_146651322.1">
    <property type="nucleotide sequence ID" value="NZ_CP012333.1"/>
</dbReference>
<proteinExistence type="predicted"/>